<evidence type="ECO:0000256" key="4">
    <source>
        <dbReference type="ARBA" id="ARBA00022801"/>
    </source>
</evidence>
<evidence type="ECO:0000256" key="5">
    <source>
        <dbReference type="SAM" id="MobiDB-lite"/>
    </source>
</evidence>
<dbReference type="InterPro" id="IPR003961">
    <property type="entry name" value="FN3_dom"/>
</dbReference>
<dbReference type="EMBL" id="JACGWS010000004">
    <property type="protein sequence ID" value="MBC8754526.1"/>
    <property type="molecule type" value="Genomic_DNA"/>
</dbReference>
<proteinExistence type="inferred from homology"/>
<protein>
    <submittedName>
        <fullName evidence="8">Endonuclease</fullName>
    </submittedName>
</protein>
<dbReference type="InterPro" id="IPR036116">
    <property type="entry name" value="FN3_sf"/>
</dbReference>
<dbReference type="NCBIfam" id="TIGR04183">
    <property type="entry name" value="Por_Secre_tail"/>
    <property type="match status" value="1"/>
</dbReference>
<feature type="region of interest" description="Disordered" evidence="5">
    <location>
        <begin position="116"/>
        <end position="156"/>
    </location>
</feature>
<feature type="domain" description="Fibronectin type-III" evidence="7">
    <location>
        <begin position="285"/>
        <end position="370"/>
    </location>
</feature>
<feature type="region of interest" description="Disordered" evidence="5">
    <location>
        <begin position="88"/>
        <end position="107"/>
    </location>
</feature>
<evidence type="ECO:0000313" key="8">
    <source>
        <dbReference type="EMBL" id="MBC8754526.1"/>
    </source>
</evidence>
<dbReference type="PANTHER" id="PTHR33607:SF2">
    <property type="entry name" value="ENDONUCLEASE-1"/>
    <property type="match status" value="1"/>
</dbReference>
<feature type="compositionally biased region" description="Polar residues" evidence="5">
    <location>
        <begin position="136"/>
        <end position="147"/>
    </location>
</feature>
<comment type="caution">
    <text evidence="8">The sequence shown here is derived from an EMBL/GenBank/DDBJ whole genome shotgun (WGS) entry which is preliminary data.</text>
</comment>
<dbReference type="PROSITE" id="PS50853">
    <property type="entry name" value="FN3"/>
    <property type="match status" value="1"/>
</dbReference>
<dbReference type="InterPro" id="IPR044925">
    <property type="entry name" value="His-Me_finger_sf"/>
</dbReference>
<keyword evidence="9" id="KW-1185">Reference proteome</keyword>
<accession>A0ABR7Q7I5</accession>
<sequence length="619" mass="66212">MKKTVLFLIGLISSIGFAQQTYYNDVNLTLTGTQLRDALAVKVSNTHSNSLSYSEIWTATMVTDLDPNNSNNVLLLYGWENGSDGDVTNDVSRGKNNNGGNVGDWNREHTFANSLASPDLDEFGTNGPPYSDAHNLRSSDVQRNGQRGNRKFAAGSGNSGTVGTAWYPGDASLGGTDWRGDVARITMYMYLRYGAQCYPTFVADGTINSVDANMIDLLLEWNAADPVSPYEDARNAYHENIANATAQGNRNPFIDNPRLATVIWGGTPAEDRWGIFTTDTELPTVPMNLMVSNETGNSIDVSWTASTDNIGVTGYDVYVGGVFDQTVTTTSATVSSLAPLTTYTFTVTAKDAAGNASAQSTGVDGTTLAGGGGGTDSSIYLSEYMEGSSFNKALEIANYTGATVDPNDVANTYTLKISTNGSATWNSTYTFPVGAMINDGDVYVIGNTGLAVCTGVVDDSNDSITGFNGNDAIGLFKNDVLIDIIGTLGDGTTFASNTTLIRKATVSIPNTTYIASEWDTSASNTCTNLGMHTQTLSVATFETETFSIYPNPTNGDIVYIQSKNNTEISEARIYDITGKLVVQQANPTNEINIQGLQRGLYILQLQIGNQTVNKKLMKQ</sequence>
<organism evidence="8 9">
    <name type="scientific">Kordia aestuariivivens</name>
    <dbReference type="NCBI Taxonomy" id="2759037"/>
    <lineage>
        <taxon>Bacteria</taxon>
        <taxon>Pseudomonadati</taxon>
        <taxon>Bacteroidota</taxon>
        <taxon>Flavobacteriia</taxon>
        <taxon>Flavobacteriales</taxon>
        <taxon>Flavobacteriaceae</taxon>
        <taxon>Kordia</taxon>
    </lineage>
</organism>
<dbReference type="GO" id="GO:0004519">
    <property type="term" value="F:endonuclease activity"/>
    <property type="evidence" value="ECO:0007669"/>
    <property type="project" value="UniProtKB-KW"/>
</dbReference>
<name>A0ABR7Q7I5_9FLAO</name>
<feature type="chain" id="PRO_5046973762" evidence="6">
    <location>
        <begin position="19"/>
        <end position="619"/>
    </location>
</feature>
<evidence type="ECO:0000313" key="9">
    <source>
        <dbReference type="Proteomes" id="UP000619238"/>
    </source>
</evidence>
<dbReference type="InterPro" id="IPR026444">
    <property type="entry name" value="Secre_tail"/>
</dbReference>
<feature type="signal peptide" evidence="6">
    <location>
        <begin position="1"/>
        <end position="18"/>
    </location>
</feature>
<evidence type="ECO:0000256" key="6">
    <source>
        <dbReference type="SAM" id="SignalP"/>
    </source>
</evidence>
<dbReference type="SUPFAM" id="SSF49265">
    <property type="entry name" value="Fibronectin type III"/>
    <property type="match status" value="1"/>
</dbReference>
<keyword evidence="2" id="KW-0540">Nuclease</keyword>
<dbReference type="Pfam" id="PF04231">
    <property type="entry name" value="Endonuclease_1"/>
    <property type="match status" value="1"/>
</dbReference>
<dbReference type="SMART" id="SM00060">
    <property type="entry name" value="FN3"/>
    <property type="match status" value="1"/>
</dbReference>
<feature type="compositionally biased region" description="Polar residues" evidence="5">
    <location>
        <begin position="89"/>
        <end position="99"/>
    </location>
</feature>
<evidence type="ECO:0000259" key="7">
    <source>
        <dbReference type="PROSITE" id="PS50853"/>
    </source>
</evidence>
<comment type="similarity">
    <text evidence="1">Belongs to the EndA/NucM nuclease family.</text>
</comment>
<dbReference type="Proteomes" id="UP000619238">
    <property type="component" value="Unassembled WGS sequence"/>
</dbReference>
<keyword evidence="8" id="KW-0255">Endonuclease</keyword>
<reference evidence="8 9" key="1">
    <citation type="submission" date="2020-07" db="EMBL/GenBank/DDBJ databases">
        <title>Description of Kordia aestuariivivens sp. nov., isolated from a tidal flat.</title>
        <authorList>
            <person name="Park S."/>
            <person name="Yoon J.-H."/>
        </authorList>
    </citation>
    <scope>NUCLEOTIDE SEQUENCE [LARGE SCALE GENOMIC DNA]</scope>
    <source>
        <strain evidence="8 9">YSTF-M3</strain>
    </source>
</reference>
<dbReference type="InterPro" id="IPR013783">
    <property type="entry name" value="Ig-like_fold"/>
</dbReference>
<dbReference type="SUPFAM" id="SSF54060">
    <property type="entry name" value="His-Me finger endonucleases"/>
    <property type="match status" value="1"/>
</dbReference>
<dbReference type="RefSeq" id="WP_187561580.1">
    <property type="nucleotide sequence ID" value="NZ_JACGWS010000004.1"/>
</dbReference>
<dbReference type="InterPro" id="IPR007346">
    <property type="entry name" value="Endonuclease-I"/>
</dbReference>
<dbReference type="Pfam" id="PF00041">
    <property type="entry name" value="fn3"/>
    <property type="match status" value="1"/>
</dbReference>
<evidence type="ECO:0000256" key="2">
    <source>
        <dbReference type="ARBA" id="ARBA00022722"/>
    </source>
</evidence>
<evidence type="ECO:0000256" key="3">
    <source>
        <dbReference type="ARBA" id="ARBA00022729"/>
    </source>
</evidence>
<dbReference type="CDD" id="cd00063">
    <property type="entry name" value="FN3"/>
    <property type="match status" value="1"/>
</dbReference>
<gene>
    <name evidence="8" type="ORF">H2O64_07565</name>
</gene>
<dbReference type="Pfam" id="PF18962">
    <property type="entry name" value="Por_Secre_tail"/>
    <property type="match status" value="1"/>
</dbReference>
<dbReference type="Gene3D" id="2.60.40.10">
    <property type="entry name" value="Immunoglobulins"/>
    <property type="match status" value="1"/>
</dbReference>
<dbReference type="PANTHER" id="PTHR33607">
    <property type="entry name" value="ENDONUCLEASE-1"/>
    <property type="match status" value="1"/>
</dbReference>
<evidence type="ECO:0000256" key="1">
    <source>
        <dbReference type="ARBA" id="ARBA00006429"/>
    </source>
</evidence>
<keyword evidence="3 6" id="KW-0732">Signal</keyword>
<keyword evidence="4" id="KW-0378">Hydrolase</keyword>